<dbReference type="PROSITE" id="PS51163">
    <property type="entry name" value="YRDC"/>
    <property type="match status" value="1"/>
</dbReference>
<dbReference type="PANTHER" id="PTHR17490">
    <property type="entry name" value="SUA5"/>
    <property type="match status" value="1"/>
</dbReference>
<dbReference type="HAMAP" id="MF_01852">
    <property type="entry name" value="TsaC"/>
    <property type="match status" value="1"/>
</dbReference>
<evidence type="ECO:0000256" key="6">
    <source>
        <dbReference type="ARBA" id="ARBA00022741"/>
    </source>
</evidence>
<evidence type="ECO:0000313" key="11">
    <source>
        <dbReference type="EMBL" id="MBC3766607.1"/>
    </source>
</evidence>
<evidence type="ECO:0000256" key="9">
    <source>
        <dbReference type="HAMAP-Rule" id="MF_01852"/>
    </source>
</evidence>
<reference evidence="11" key="2">
    <citation type="submission" date="2020-08" db="EMBL/GenBank/DDBJ databases">
        <authorList>
            <person name="Lai Q."/>
        </authorList>
    </citation>
    <scope>NUCLEOTIDE SEQUENCE</scope>
    <source>
        <strain evidence="11">S27-2</strain>
    </source>
</reference>
<keyword evidence="12" id="KW-1185">Reference proteome</keyword>
<dbReference type="GO" id="GO:0005737">
    <property type="term" value="C:cytoplasm"/>
    <property type="evidence" value="ECO:0007669"/>
    <property type="project" value="UniProtKB-SubCell"/>
</dbReference>
<comment type="caution">
    <text evidence="11">The sequence shown here is derived from an EMBL/GenBank/DDBJ whole genome shotgun (WGS) entry which is preliminary data.</text>
</comment>
<evidence type="ECO:0000256" key="8">
    <source>
        <dbReference type="ARBA" id="ARBA00048366"/>
    </source>
</evidence>
<evidence type="ECO:0000256" key="5">
    <source>
        <dbReference type="ARBA" id="ARBA00022695"/>
    </source>
</evidence>
<gene>
    <name evidence="9" type="primary">tsaC</name>
    <name evidence="11" type="ORF">H8B19_12025</name>
</gene>
<comment type="subcellular location">
    <subcellularLocation>
        <location evidence="1 9">Cytoplasm</location>
    </subcellularLocation>
</comment>
<dbReference type="GO" id="GO:0061710">
    <property type="term" value="F:L-threonylcarbamoyladenylate synthase"/>
    <property type="evidence" value="ECO:0007669"/>
    <property type="project" value="UniProtKB-EC"/>
</dbReference>
<dbReference type="InterPro" id="IPR006070">
    <property type="entry name" value="Sua5-like_dom"/>
</dbReference>
<dbReference type="GO" id="GO:0005524">
    <property type="term" value="F:ATP binding"/>
    <property type="evidence" value="ECO:0007669"/>
    <property type="project" value="UniProtKB-UniRule"/>
</dbReference>
<protein>
    <recommendedName>
        <fullName evidence="9">Threonylcarbamoyl-AMP synthase</fullName>
        <shortName evidence="9">TC-AMP synthase</shortName>
        <ecNumber evidence="9">2.7.7.87</ecNumber>
    </recommendedName>
    <alternativeName>
        <fullName evidence="9">L-threonylcarbamoyladenylate synthase</fullName>
    </alternativeName>
    <alternativeName>
        <fullName evidence="9">t(6)A37 threonylcarbamoyladenosine biosynthesis protein TsaC</fullName>
    </alternativeName>
    <alternativeName>
        <fullName evidence="9">tRNA threonylcarbamoyladenosine biosynthesis protein TsaC</fullName>
    </alternativeName>
</protein>
<dbReference type="AlphaFoldDB" id="A0A8J6IVF1"/>
<comment type="catalytic activity">
    <reaction evidence="8 9">
        <text>L-threonine + hydrogencarbonate + ATP = L-threonylcarbamoyladenylate + diphosphate + H2O</text>
        <dbReference type="Rhea" id="RHEA:36407"/>
        <dbReference type="ChEBI" id="CHEBI:15377"/>
        <dbReference type="ChEBI" id="CHEBI:17544"/>
        <dbReference type="ChEBI" id="CHEBI:30616"/>
        <dbReference type="ChEBI" id="CHEBI:33019"/>
        <dbReference type="ChEBI" id="CHEBI:57926"/>
        <dbReference type="ChEBI" id="CHEBI:73682"/>
        <dbReference type="EC" id="2.7.7.87"/>
    </reaction>
</comment>
<keyword evidence="3 9" id="KW-0808">Transferase</keyword>
<dbReference type="GO" id="GO:0002949">
    <property type="term" value="P:tRNA threonylcarbamoyladenosine modification"/>
    <property type="evidence" value="ECO:0007669"/>
    <property type="project" value="UniProtKB-UniRule"/>
</dbReference>
<dbReference type="EC" id="2.7.7.87" evidence="9"/>
<keyword evidence="4 9" id="KW-0819">tRNA processing</keyword>
<evidence type="ECO:0000256" key="7">
    <source>
        <dbReference type="ARBA" id="ARBA00022840"/>
    </source>
</evidence>
<accession>A0A8J6IVF1</accession>
<dbReference type="GO" id="GO:0003725">
    <property type="term" value="F:double-stranded RNA binding"/>
    <property type="evidence" value="ECO:0007669"/>
    <property type="project" value="InterPro"/>
</dbReference>
<dbReference type="RefSeq" id="WP_186507138.1">
    <property type="nucleotide sequence ID" value="NZ_JACNEP010000009.1"/>
</dbReference>
<evidence type="ECO:0000256" key="4">
    <source>
        <dbReference type="ARBA" id="ARBA00022694"/>
    </source>
</evidence>
<evidence type="ECO:0000256" key="3">
    <source>
        <dbReference type="ARBA" id="ARBA00022679"/>
    </source>
</evidence>
<dbReference type="Gene3D" id="3.90.870.10">
    <property type="entry name" value="DHBP synthase"/>
    <property type="match status" value="1"/>
</dbReference>
<evidence type="ECO:0000313" key="12">
    <source>
        <dbReference type="Proteomes" id="UP000601768"/>
    </source>
</evidence>
<reference evidence="11" key="1">
    <citation type="journal article" date="2018" name="Int. J. Syst. Evol. Microbiol.">
        <title>Neptunicella marina gen. nov., sp. nov., isolated from surface seawater.</title>
        <authorList>
            <person name="Liu X."/>
            <person name="Lai Q."/>
            <person name="Du Y."/>
            <person name="Zhang X."/>
            <person name="Liu Z."/>
            <person name="Sun F."/>
            <person name="Shao Z."/>
        </authorList>
    </citation>
    <scope>NUCLEOTIDE SEQUENCE</scope>
    <source>
        <strain evidence="11">S27-2</strain>
    </source>
</reference>
<name>A0A8J6IVF1_9ALTE</name>
<dbReference type="Proteomes" id="UP000601768">
    <property type="component" value="Unassembled WGS sequence"/>
</dbReference>
<dbReference type="PANTHER" id="PTHR17490:SF18">
    <property type="entry name" value="THREONYLCARBAMOYL-AMP SYNTHASE"/>
    <property type="match status" value="1"/>
</dbReference>
<dbReference type="InterPro" id="IPR023535">
    <property type="entry name" value="TC-AMP_synthase"/>
</dbReference>
<keyword evidence="2 9" id="KW-0963">Cytoplasm</keyword>
<dbReference type="Pfam" id="PF01300">
    <property type="entry name" value="Sua5_yciO_yrdC"/>
    <property type="match status" value="1"/>
</dbReference>
<evidence type="ECO:0000256" key="1">
    <source>
        <dbReference type="ARBA" id="ARBA00004496"/>
    </source>
</evidence>
<dbReference type="InterPro" id="IPR017945">
    <property type="entry name" value="DHBP_synth_RibB-like_a/b_dom"/>
</dbReference>
<dbReference type="InterPro" id="IPR050156">
    <property type="entry name" value="TC-AMP_synthase_SUA5"/>
</dbReference>
<keyword evidence="7 9" id="KW-0067">ATP-binding</keyword>
<dbReference type="NCBIfam" id="TIGR00057">
    <property type="entry name" value="L-threonylcarbamoyladenylate synthase"/>
    <property type="match status" value="1"/>
</dbReference>
<dbReference type="FunFam" id="3.90.870.10:FF:000004">
    <property type="entry name" value="Threonylcarbamoyl-AMP synthase"/>
    <property type="match status" value="1"/>
</dbReference>
<dbReference type="EMBL" id="JACNEP010000009">
    <property type="protein sequence ID" value="MBC3766607.1"/>
    <property type="molecule type" value="Genomic_DNA"/>
</dbReference>
<evidence type="ECO:0000259" key="10">
    <source>
        <dbReference type="PROSITE" id="PS51163"/>
    </source>
</evidence>
<comment type="similarity">
    <text evidence="9">Belongs to the SUA5 family. TsaC subfamily.</text>
</comment>
<sequence length="186" mass="20234">MQSESDPHSVIDVFNQGGIIAYPTEAVFGLGCDPDNSDALQKLLNLKQRPAHKGLILVAADYGQLLPYVNDSAISQDKRFAVFSRWPGPVTWLLPKSDRVLPLLSGESDKIAVRVPAFEPVRELCRQLGKPIVSTSANLSGLEPARTTEELYAQFNDQLDFVVDQPVGGNASPSTIFDAATGQQLR</sequence>
<dbReference type="SUPFAM" id="SSF55821">
    <property type="entry name" value="YrdC/RibB"/>
    <property type="match status" value="1"/>
</dbReference>
<keyword evidence="5 9" id="KW-0548">Nucleotidyltransferase</keyword>
<dbReference type="GO" id="GO:0000049">
    <property type="term" value="F:tRNA binding"/>
    <property type="evidence" value="ECO:0007669"/>
    <property type="project" value="TreeGrafter"/>
</dbReference>
<dbReference type="GO" id="GO:0006450">
    <property type="term" value="P:regulation of translational fidelity"/>
    <property type="evidence" value="ECO:0007669"/>
    <property type="project" value="TreeGrafter"/>
</dbReference>
<feature type="domain" description="YrdC-like" evidence="10">
    <location>
        <begin position="4"/>
        <end position="186"/>
    </location>
</feature>
<evidence type="ECO:0000256" key="2">
    <source>
        <dbReference type="ARBA" id="ARBA00022490"/>
    </source>
</evidence>
<comment type="function">
    <text evidence="9">Required for the formation of a threonylcarbamoyl group on adenosine at position 37 (t(6)A37) in tRNAs that read codons beginning with adenine. Catalyzes the conversion of L-threonine, HCO(3)(-)/CO(2) and ATP to give threonylcarbamoyl-AMP (TC-AMP) as the acyladenylate intermediate, with the release of diphosphate.</text>
</comment>
<keyword evidence="6 9" id="KW-0547">Nucleotide-binding</keyword>
<organism evidence="11 12">
    <name type="scientific">Neptunicella marina</name>
    <dbReference type="NCBI Taxonomy" id="2125989"/>
    <lineage>
        <taxon>Bacteria</taxon>
        <taxon>Pseudomonadati</taxon>
        <taxon>Pseudomonadota</taxon>
        <taxon>Gammaproteobacteria</taxon>
        <taxon>Alteromonadales</taxon>
        <taxon>Alteromonadaceae</taxon>
        <taxon>Neptunicella</taxon>
    </lineage>
</organism>
<proteinExistence type="inferred from homology"/>